<dbReference type="InterPro" id="IPR036915">
    <property type="entry name" value="Cyclin-like_sf"/>
</dbReference>
<comment type="similarity">
    <text evidence="2">Belongs to the TFIIB family.</text>
</comment>
<dbReference type="EMBL" id="CAJPEX010015750">
    <property type="protein sequence ID" value="CAG0925652.1"/>
    <property type="molecule type" value="Genomic_DNA"/>
</dbReference>
<evidence type="ECO:0000259" key="9">
    <source>
        <dbReference type="SMART" id="SM00385"/>
    </source>
</evidence>
<dbReference type="InterPro" id="IPR013150">
    <property type="entry name" value="TFIIB_cyclin"/>
</dbReference>
<dbReference type="OrthoDB" id="511529at2759"/>
<reference evidence="10" key="1">
    <citation type="submission" date="2020-11" db="EMBL/GenBank/DDBJ databases">
        <authorList>
            <person name="Tran Van P."/>
        </authorList>
    </citation>
    <scope>NUCLEOTIDE SEQUENCE</scope>
</reference>
<dbReference type="GO" id="GO:0097550">
    <property type="term" value="C:transcription preinitiation complex"/>
    <property type="evidence" value="ECO:0007669"/>
    <property type="project" value="TreeGrafter"/>
</dbReference>
<dbReference type="GO" id="GO:0001006">
    <property type="term" value="F:RNA polymerase III type 3 promoter sequence-specific DNA binding"/>
    <property type="evidence" value="ECO:0007669"/>
    <property type="project" value="TreeGrafter"/>
</dbReference>
<dbReference type="GO" id="GO:0017025">
    <property type="term" value="F:TBP-class protein binding"/>
    <property type="evidence" value="ECO:0007669"/>
    <property type="project" value="InterPro"/>
</dbReference>
<evidence type="ECO:0000256" key="6">
    <source>
        <dbReference type="ARBA" id="ARBA00023015"/>
    </source>
</evidence>
<keyword evidence="3" id="KW-0479">Metal-binding</keyword>
<dbReference type="SUPFAM" id="SSF47954">
    <property type="entry name" value="Cyclin-like"/>
    <property type="match status" value="1"/>
</dbReference>
<dbReference type="PRINTS" id="PR00685">
    <property type="entry name" value="TIFACTORIIB"/>
</dbReference>
<keyword evidence="7" id="KW-0804">Transcription</keyword>
<dbReference type="SMART" id="SM00385">
    <property type="entry name" value="CYCLIN"/>
    <property type="match status" value="1"/>
</dbReference>
<dbReference type="GO" id="GO:0005634">
    <property type="term" value="C:nucleus"/>
    <property type="evidence" value="ECO:0007669"/>
    <property type="project" value="UniProtKB-SubCell"/>
</dbReference>
<evidence type="ECO:0000256" key="8">
    <source>
        <dbReference type="ARBA" id="ARBA00023242"/>
    </source>
</evidence>
<dbReference type="Pfam" id="PF00382">
    <property type="entry name" value="TFIIB"/>
    <property type="match status" value="1"/>
</dbReference>
<dbReference type="PANTHER" id="PTHR11618">
    <property type="entry name" value="TRANSCRIPTION INITIATION FACTOR IIB-RELATED"/>
    <property type="match status" value="1"/>
</dbReference>
<keyword evidence="5" id="KW-0862">Zinc</keyword>
<dbReference type="CDD" id="cd20553">
    <property type="entry name" value="CYCLIN_TFIIIB90_rpt1"/>
    <property type="match status" value="1"/>
</dbReference>
<dbReference type="GO" id="GO:0070897">
    <property type="term" value="P:transcription preinitiation complex assembly"/>
    <property type="evidence" value="ECO:0007669"/>
    <property type="project" value="InterPro"/>
</dbReference>
<evidence type="ECO:0000256" key="2">
    <source>
        <dbReference type="ARBA" id="ARBA00010857"/>
    </source>
</evidence>
<evidence type="ECO:0000256" key="5">
    <source>
        <dbReference type="ARBA" id="ARBA00022833"/>
    </source>
</evidence>
<accession>A0A7R9C381</accession>
<keyword evidence="11" id="KW-1185">Reference proteome</keyword>
<proteinExistence type="inferred from homology"/>
<dbReference type="InterPro" id="IPR013763">
    <property type="entry name" value="Cyclin-like_dom"/>
</dbReference>
<dbReference type="PANTHER" id="PTHR11618:SF4">
    <property type="entry name" value="TRANSCRIPTION FACTOR IIIB 90 KDA SUBUNIT"/>
    <property type="match status" value="1"/>
</dbReference>
<keyword evidence="8" id="KW-0539">Nucleus</keyword>
<feature type="non-terminal residue" evidence="10">
    <location>
        <position position="138"/>
    </location>
</feature>
<dbReference type="GO" id="GO:0008270">
    <property type="term" value="F:zinc ion binding"/>
    <property type="evidence" value="ECO:0007669"/>
    <property type="project" value="UniProtKB-KW"/>
</dbReference>
<dbReference type="InterPro" id="IPR000812">
    <property type="entry name" value="TFIIB"/>
</dbReference>
<evidence type="ECO:0000256" key="3">
    <source>
        <dbReference type="ARBA" id="ARBA00022723"/>
    </source>
</evidence>
<dbReference type="AlphaFoldDB" id="A0A7R9C381"/>
<dbReference type="Proteomes" id="UP000678499">
    <property type="component" value="Unassembled WGS sequence"/>
</dbReference>
<dbReference type="GO" id="GO:0000126">
    <property type="term" value="C:transcription factor TFIIIB complex"/>
    <property type="evidence" value="ECO:0007669"/>
    <property type="project" value="TreeGrafter"/>
</dbReference>
<dbReference type="FunFam" id="1.10.472.10:FF:000007">
    <property type="entry name" value="Transcription factor IIIB 90 kDa subunit"/>
    <property type="match status" value="1"/>
</dbReference>
<dbReference type="GO" id="GO:0000995">
    <property type="term" value="F:RNA polymerase III general transcription initiation factor activity"/>
    <property type="evidence" value="ECO:0007669"/>
    <property type="project" value="TreeGrafter"/>
</dbReference>
<feature type="domain" description="Cyclin-like" evidence="9">
    <location>
        <begin position="15"/>
        <end position="96"/>
    </location>
</feature>
<evidence type="ECO:0000313" key="11">
    <source>
        <dbReference type="Proteomes" id="UP000678499"/>
    </source>
</evidence>
<evidence type="ECO:0000256" key="7">
    <source>
        <dbReference type="ARBA" id="ARBA00023163"/>
    </source>
</evidence>
<dbReference type="EMBL" id="OA897787">
    <property type="protein sequence ID" value="CAD7285500.1"/>
    <property type="molecule type" value="Genomic_DNA"/>
</dbReference>
<protein>
    <recommendedName>
        <fullName evidence="9">Cyclin-like domain-containing protein</fullName>
    </recommendedName>
</protein>
<keyword evidence="6" id="KW-0805">Transcription regulation</keyword>
<evidence type="ECO:0000313" key="10">
    <source>
        <dbReference type="EMBL" id="CAD7285500.1"/>
    </source>
</evidence>
<evidence type="ECO:0000256" key="4">
    <source>
        <dbReference type="ARBA" id="ARBA00022771"/>
    </source>
</evidence>
<evidence type="ECO:0000256" key="1">
    <source>
        <dbReference type="ARBA" id="ARBA00004123"/>
    </source>
</evidence>
<dbReference type="Gene3D" id="1.10.472.10">
    <property type="entry name" value="Cyclin-like"/>
    <property type="match status" value="1"/>
</dbReference>
<gene>
    <name evidence="10" type="ORF">NMOB1V02_LOCUS13102</name>
</gene>
<keyword evidence="4" id="KW-0863">Zinc-finger</keyword>
<organism evidence="10">
    <name type="scientific">Notodromas monacha</name>
    <dbReference type="NCBI Taxonomy" id="399045"/>
    <lineage>
        <taxon>Eukaryota</taxon>
        <taxon>Metazoa</taxon>
        <taxon>Ecdysozoa</taxon>
        <taxon>Arthropoda</taxon>
        <taxon>Crustacea</taxon>
        <taxon>Oligostraca</taxon>
        <taxon>Ostracoda</taxon>
        <taxon>Podocopa</taxon>
        <taxon>Podocopida</taxon>
        <taxon>Cypridocopina</taxon>
        <taxon>Cypridoidea</taxon>
        <taxon>Cyprididae</taxon>
        <taxon>Notodromas</taxon>
    </lineage>
</organism>
<sequence length="138" mass="15859">MSKVSRELTFRNAKRKISQLCAKLQLNQHCQDTAFNFFKMALHRRLTAGRKNDLVVAACIYITCRTEGTSHLLIDFCDTLKVGVYELGRTFLKLSSELHINIPAIDPCLYILRFAHKLEFGSKTHKVSMTALRLVQRM</sequence>
<comment type="subcellular location">
    <subcellularLocation>
        <location evidence="1">Nucleus</location>
    </subcellularLocation>
</comment>
<name>A0A7R9C381_9CRUS</name>